<gene>
    <name evidence="1" type="ORF">ITX44_05485</name>
</gene>
<proteinExistence type="predicted"/>
<dbReference type="SUPFAM" id="SSF140453">
    <property type="entry name" value="EsxAB dimer-like"/>
    <property type="match status" value="1"/>
</dbReference>
<dbReference type="NCBIfam" id="TIGR03930">
    <property type="entry name" value="WXG100_ESAT6"/>
    <property type="match status" value="1"/>
</dbReference>
<dbReference type="Proteomes" id="UP000749040">
    <property type="component" value="Unassembled WGS sequence"/>
</dbReference>
<dbReference type="Gene3D" id="1.10.287.1060">
    <property type="entry name" value="ESAT-6-like"/>
    <property type="match status" value="1"/>
</dbReference>
<dbReference type="InterPro" id="IPR036689">
    <property type="entry name" value="ESAT-6-like_sf"/>
</dbReference>
<evidence type="ECO:0000313" key="2">
    <source>
        <dbReference type="Proteomes" id="UP000749040"/>
    </source>
</evidence>
<sequence length="112" mass="11836">MSDKTKVSASELKDLAGKIDTVTGEIQGVMSKLDGIAVEMQSHWSGAAAIAYQGLQQQVNDDGKALNRILGDIRDALAASGTDFGSQEEDQKHVLEQLKGSTADDSILKAFG</sequence>
<organism evidence="1 2">
    <name type="scientific">Actinacidiphila acididurans</name>
    <dbReference type="NCBI Taxonomy" id="2784346"/>
    <lineage>
        <taxon>Bacteria</taxon>
        <taxon>Bacillati</taxon>
        <taxon>Actinomycetota</taxon>
        <taxon>Actinomycetes</taxon>
        <taxon>Kitasatosporales</taxon>
        <taxon>Streptomycetaceae</taxon>
        <taxon>Actinacidiphila</taxon>
    </lineage>
</organism>
<evidence type="ECO:0000313" key="1">
    <source>
        <dbReference type="EMBL" id="MBM9503997.1"/>
    </source>
</evidence>
<dbReference type="Pfam" id="PF06013">
    <property type="entry name" value="WXG100"/>
    <property type="match status" value="1"/>
</dbReference>
<name>A0ABS2TLQ2_9ACTN</name>
<reference evidence="1 2" key="1">
    <citation type="submission" date="2021-01" db="EMBL/GenBank/DDBJ databases">
        <title>Streptomyces acididurans sp. nov., isolated from a peat swamp forest soil.</title>
        <authorList>
            <person name="Chantavorakit T."/>
            <person name="Duangmal K."/>
        </authorList>
    </citation>
    <scope>NUCLEOTIDE SEQUENCE [LARGE SCALE GENOMIC DNA]</scope>
    <source>
        <strain evidence="1 2">KK5PA1</strain>
    </source>
</reference>
<keyword evidence="2" id="KW-1185">Reference proteome</keyword>
<protein>
    <submittedName>
        <fullName evidence="1">WXG100 family type VII secretion target</fullName>
    </submittedName>
</protein>
<dbReference type="RefSeq" id="WP_205355819.1">
    <property type="nucleotide sequence ID" value="NZ_JADKYB010000002.1"/>
</dbReference>
<dbReference type="EMBL" id="JADKYB010000002">
    <property type="protein sequence ID" value="MBM9503997.1"/>
    <property type="molecule type" value="Genomic_DNA"/>
</dbReference>
<comment type="caution">
    <text evidence="1">The sequence shown here is derived from an EMBL/GenBank/DDBJ whole genome shotgun (WGS) entry which is preliminary data.</text>
</comment>
<accession>A0ABS2TLQ2</accession>
<dbReference type="InterPro" id="IPR010310">
    <property type="entry name" value="T7SS_ESAT-6-like"/>
</dbReference>